<comment type="subcellular location">
    <subcellularLocation>
        <location evidence="1">Cytoplasm</location>
    </subcellularLocation>
</comment>
<keyword evidence="2" id="KW-0963">Cytoplasm</keyword>
<feature type="region of interest" description="Disordered" evidence="7">
    <location>
        <begin position="232"/>
        <end position="251"/>
    </location>
</feature>
<dbReference type="PANTHER" id="PTHR18947:SF35">
    <property type="entry name" value="COILED-COIL DOMAIN-CONTAINING PROTEIN 88B"/>
    <property type="match status" value="1"/>
</dbReference>
<dbReference type="GO" id="GO:0031122">
    <property type="term" value="P:cytoplasmic microtubule organization"/>
    <property type="evidence" value="ECO:0007669"/>
    <property type="project" value="TreeGrafter"/>
</dbReference>
<dbReference type="GO" id="GO:0030705">
    <property type="term" value="P:cytoskeleton-dependent intracellular transport"/>
    <property type="evidence" value="ECO:0007669"/>
    <property type="project" value="InterPro"/>
</dbReference>
<feature type="coiled-coil region" evidence="6">
    <location>
        <begin position="728"/>
        <end position="803"/>
    </location>
</feature>
<feature type="region of interest" description="Disordered" evidence="7">
    <location>
        <begin position="873"/>
        <end position="896"/>
    </location>
</feature>
<organism evidence="9 10">
    <name type="scientific">Parambassis ranga</name>
    <name type="common">Indian glassy fish</name>
    <dbReference type="NCBI Taxonomy" id="210632"/>
    <lineage>
        <taxon>Eukaryota</taxon>
        <taxon>Metazoa</taxon>
        <taxon>Chordata</taxon>
        <taxon>Craniata</taxon>
        <taxon>Vertebrata</taxon>
        <taxon>Euteleostomi</taxon>
        <taxon>Actinopterygii</taxon>
        <taxon>Neopterygii</taxon>
        <taxon>Teleostei</taxon>
        <taxon>Neoteleostei</taxon>
        <taxon>Acanthomorphata</taxon>
        <taxon>Ovalentaria</taxon>
        <taxon>Ambassidae</taxon>
        <taxon>Parambassis</taxon>
    </lineage>
</organism>
<feature type="region of interest" description="Disordered" evidence="7">
    <location>
        <begin position="1484"/>
        <end position="1624"/>
    </location>
</feature>
<feature type="region of interest" description="Disordered" evidence="7">
    <location>
        <begin position="1041"/>
        <end position="1091"/>
    </location>
</feature>
<dbReference type="Gene3D" id="1.10.418.10">
    <property type="entry name" value="Calponin-like domain"/>
    <property type="match status" value="1"/>
</dbReference>
<evidence type="ECO:0000256" key="2">
    <source>
        <dbReference type="ARBA" id="ARBA00022490"/>
    </source>
</evidence>
<evidence type="ECO:0000256" key="4">
    <source>
        <dbReference type="ARBA" id="ARBA00023054"/>
    </source>
</evidence>
<keyword evidence="3" id="KW-0344">Guanine-nucleotide releasing factor</keyword>
<evidence type="ECO:0000256" key="6">
    <source>
        <dbReference type="SAM" id="Coils"/>
    </source>
</evidence>
<dbReference type="FunCoup" id="A0A6P7J5N6">
    <property type="interactions" value="4"/>
</dbReference>
<dbReference type="SUPFAM" id="SSF116907">
    <property type="entry name" value="Hook domain"/>
    <property type="match status" value="1"/>
</dbReference>
<evidence type="ECO:0000313" key="10">
    <source>
        <dbReference type="RefSeq" id="XP_028271880.1"/>
    </source>
</evidence>
<dbReference type="GO" id="GO:0007165">
    <property type="term" value="P:signal transduction"/>
    <property type="evidence" value="ECO:0007669"/>
    <property type="project" value="UniProtKB-ARBA"/>
</dbReference>
<reference evidence="10" key="1">
    <citation type="submission" date="2025-08" db="UniProtKB">
        <authorList>
            <consortium name="RefSeq"/>
        </authorList>
    </citation>
    <scope>IDENTIFICATION</scope>
</reference>
<dbReference type="InParanoid" id="A0A6P7J5N6"/>
<dbReference type="RefSeq" id="XP_028271880.1">
    <property type="nucleotide sequence ID" value="XM_028416079.1"/>
</dbReference>
<keyword evidence="4 6" id="KW-0175">Coiled coil</keyword>
<feature type="coiled-coil region" evidence="6">
    <location>
        <begin position="947"/>
        <end position="1023"/>
    </location>
</feature>
<feature type="compositionally biased region" description="Basic and acidic residues" evidence="7">
    <location>
        <begin position="504"/>
        <end position="519"/>
    </location>
</feature>
<feature type="compositionally biased region" description="Polar residues" evidence="7">
    <location>
        <begin position="1550"/>
        <end position="1559"/>
    </location>
</feature>
<name>A0A6P7J5N6_9TELE</name>
<feature type="domain" description="HOOK N-terminal" evidence="8">
    <location>
        <begin position="51"/>
        <end position="175"/>
    </location>
</feature>
<feature type="compositionally biased region" description="Basic and acidic residues" evidence="7">
    <location>
        <begin position="543"/>
        <end position="562"/>
    </location>
</feature>
<feature type="compositionally biased region" description="Polar residues" evidence="7">
    <location>
        <begin position="1511"/>
        <end position="1529"/>
    </location>
</feature>
<feature type="compositionally biased region" description="Basic and acidic residues" evidence="7">
    <location>
        <begin position="578"/>
        <end position="599"/>
    </location>
</feature>
<feature type="compositionally biased region" description="Polar residues" evidence="7">
    <location>
        <begin position="1584"/>
        <end position="1600"/>
    </location>
</feature>
<dbReference type="GO" id="GO:0005085">
    <property type="term" value="F:guanyl-nucleotide exchange factor activity"/>
    <property type="evidence" value="ECO:0007669"/>
    <property type="project" value="UniProtKB-KW"/>
</dbReference>
<dbReference type="PANTHER" id="PTHR18947">
    <property type="entry name" value="HOOK PROTEINS"/>
    <property type="match status" value="1"/>
</dbReference>
<dbReference type="GO" id="GO:0008017">
    <property type="term" value="F:microtubule binding"/>
    <property type="evidence" value="ECO:0007669"/>
    <property type="project" value="TreeGrafter"/>
</dbReference>
<protein>
    <submittedName>
        <fullName evidence="10">Coiled-coil domain containing 88A</fullName>
    </submittedName>
</protein>
<dbReference type="FunFam" id="1.10.418.10:FF:000035">
    <property type="entry name" value="girdin isoform X1"/>
    <property type="match status" value="1"/>
</dbReference>
<evidence type="ECO:0000256" key="5">
    <source>
        <dbReference type="ARBA" id="ARBA00061299"/>
    </source>
</evidence>
<feature type="compositionally biased region" description="Polar residues" evidence="7">
    <location>
        <begin position="1484"/>
        <end position="1493"/>
    </location>
</feature>
<proteinExistence type="inferred from homology"/>
<feature type="coiled-coil region" evidence="6">
    <location>
        <begin position="254"/>
        <end position="422"/>
    </location>
</feature>
<gene>
    <name evidence="10" type="primary">ccdc88b</name>
</gene>
<feature type="region of interest" description="Disordered" evidence="7">
    <location>
        <begin position="496"/>
        <end position="519"/>
    </location>
</feature>
<evidence type="ECO:0000256" key="1">
    <source>
        <dbReference type="ARBA" id="ARBA00004496"/>
    </source>
</evidence>
<evidence type="ECO:0000256" key="3">
    <source>
        <dbReference type="ARBA" id="ARBA00022658"/>
    </source>
</evidence>
<dbReference type="Pfam" id="PF19047">
    <property type="entry name" value="HOOK_N"/>
    <property type="match status" value="1"/>
</dbReference>
<dbReference type="GeneID" id="114442496"/>
<dbReference type="InterPro" id="IPR043936">
    <property type="entry name" value="HOOK_N"/>
</dbReference>
<accession>A0A6P7J5N6</accession>
<dbReference type="GO" id="GO:0005737">
    <property type="term" value="C:cytoplasm"/>
    <property type="evidence" value="ECO:0007669"/>
    <property type="project" value="UniProtKB-SubCell"/>
</dbReference>
<evidence type="ECO:0000313" key="9">
    <source>
        <dbReference type="Proteomes" id="UP000515145"/>
    </source>
</evidence>
<dbReference type="GO" id="GO:0005813">
    <property type="term" value="C:centrosome"/>
    <property type="evidence" value="ECO:0007669"/>
    <property type="project" value="TreeGrafter"/>
</dbReference>
<feature type="region of interest" description="Disordered" evidence="7">
    <location>
        <begin position="1258"/>
        <end position="1278"/>
    </location>
</feature>
<comment type="similarity">
    <text evidence="5">Belongs to the CCDC88 family.</text>
</comment>
<feature type="coiled-coil region" evidence="6">
    <location>
        <begin position="1352"/>
        <end position="1432"/>
    </location>
</feature>
<dbReference type="Proteomes" id="UP000515145">
    <property type="component" value="Chromosome 10"/>
</dbReference>
<feature type="compositionally biased region" description="Low complexity" evidence="7">
    <location>
        <begin position="1048"/>
        <end position="1057"/>
    </location>
</feature>
<feature type="region of interest" description="Disordered" evidence="7">
    <location>
        <begin position="543"/>
        <end position="671"/>
    </location>
</feature>
<dbReference type="CTD" id="283234"/>
<dbReference type="InterPro" id="IPR036872">
    <property type="entry name" value="CH_dom_sf"/>
</dbReference>
<feature type="compositionally biased region" description="Polar residues" evidence="7">
    <location>
        <begin position="1611"/>
        <end position="1624"/>
    </location>
</feature>
<evidence type="ECO:0000259" key="8">
    <source>
        <dbReference type="Pfam" id="PF19047"/>
    </source>
</evidence>
<keyword evidence="9" id="KW-1185">Reference proteome</keyword>
<dbReference type="OrthoDB" id="10254988at2759"/>
<feature type="compositionally biased region" description="Basic and acidic residues" evidence="7">
    <location>
        <begin position="620"/>
        <end position="651"/>
    </location>
</feature>
<dbReference type="GO" id="GO:0051959">
    <property type="term" value="F:dynein light intermediate chain binding"/>
    <property type="evidence" value="ECO:0007669"/>
    <property type="project" value="TreeGrafter"/>
</dbReference>
<sequence>MDPNIKEIIEEFMESALAQWVHLFNTMVESEDGSYSHYMEVNSASQSARDRYLRLTNGIFLNEVMRVIDPNPKVERLYDSRRGDHILRVQNFSILNRHLRAFYQEDLQQLILMPLPNVAILGQDPLTEAAVEELRRLLLLLLGCAVQCERKEAFIQQIQSLDIETQAAIASCIQQVTQDPRMVLPLQWEELVETEGTDLQLVFSSMAKQIQSLLSQRDTHLERIAELCQEREAQDDSNTPSLGGHSEEPPQGLALQLADSKAKLRRLKQQLEDRGDQILDYKQEIQTMEEQLKKLQKENRSLQGEVRGMRALRDELDCARERAARSEQLQTELQSCKHRLRSLELTRTQLKEQQQLCAALQETKSLLEGQLADARARCSSLRELERDNLLLRQKVMDVEAERDTERQRVDELLEMNMSLEADLRHCSSSSSRGTVFAPVAAIHQRFLQSELDSDEELSELIDQKPLSVEVGEASSLMLLGAEQENAELRRRLEELQAQQEADSPDAKVEQAEMEMEHQSTLRELQNLKNENSTLKQRLEELVTKLQHQEDKRKDKEAKRPEREDEEEKEVVRGVQGSESHRGEGEGRIRVVEEKEKRGEIIGTQREAGVGEEVLDLQGGRCDEKIQTKRRGEAEGGQKEKEKQEKESEPRTEQASASTEVHKPPIGDNTETTDVRLAGCSLSGPEVELLTNQLQVAQEEADRQAMVAQDLRSKLGEQSKRTWEAEQRLVLLDSELQRLKKAAESLVEARRQIEVHQSEALSMEEELCRLRSQAELHRIQTTAIATLEGERAALERDRDMLRSTVDTLRTAQRKGDQLELTTQTLRAELERQGRSLETSRRREVELEAELREATLEAESLARTRDQALMEASRLEQEKEVCQSELDSQRKEGRQREREAARLRQQLESTTLALEHSNQRAWALDAEHRRVCQQLSESTELCTRLQDLEKELSTQLRSTEEGKQQLQEQYAEVQNKINSLSQDLSDERAHSQKLATEVKALTQKLQKAESELKVTTDSLTESQQRVESLTQCLMKSESLLEMEKRREGAEANAASNSHSESSHTQEMSPLHQTPEAGKGCDLSTAQDRTTGERQLSERVLVLEKEKAIAVSEQEALLTRLCQSHEACEHLKEQLEALRRHSLSLQDSCTKLQTLNTQLQVEQASLSSQHAAVLARCSESEARCAALEAESKVWAREREESLARMEVLRRDHERMTALQQRQEVELEELLEKHSQLRSNNRSLEAEHRELEGRYKELLDGKTQLEERERDMKKEREKMEAEAQRRLERERELERLKEDNERLQAQQREWLASQAELLAQGSVLRAELSTSQLEKTRLEGELSGLRETNQSLDLSNARLTSQYQLLTQLKGNMEEENRHLAEQNQSLLKENRALLEQSLERRDQHYSQQREYQEKLSELRREKQKLVEKIMDQYRVLEPSSQTPASKAKKSNWIADRMKKLIKPRGGGREGRALFTAAGSVENLADSTEFTSDTHTPQPDPRSAPVSPSPLRKAPSQTDISVPGTPTSRSNSGGRRKLGSRHGWGLGLARAGSGVSQSFSPGDQKNHPRLRLRSSQNNSSVLWEGEGNETNTPQEGDAPLTNQESVEEHKERENQLSSEDTGTQLQPS</sequence>
<evidence type="ECO:0000256" key="7">
    <source>
        <dbReference type="SAM" id="MobiDB-lite"/>
    </source>
</evidence>